<proteinExistence type="predicted"/>
<dbReference type="AlphaFoldDB" id="A0A426XGK6"/>
<gene>
    <name evidence="2" type="ORF">B296_00015546</name>
</gene>
<accession>A0A426XGK6</accession>
<name>A0A426XGK6_ENSVE</name>
<protein>
    <submittedName>
        <fullName evidence="2">Uncharacterized protein</fullName>
    </submittedName>
</protein>
<dbReference type="EMBL" id="AMZH03021015">
    <property type="protein sequence ID" value="RRT38621.1"/>
    <property type="molecule type" value="Genomic_DNA"/>
</dbReference>
<organism evidence="2 3">
    <name type="scientific">Ensete ventricosum</name>
    <name type="common">Abyssinian banana</name>
    <name type="synonym">Musa ensete</name>
    <dbReference type="NCBI Taxonomy" id="4639"/>
    <lineage>
        <taxon>Eukaryota</taxon>
        <taxon>Viridiplantae</taxon>
        <taxon>Streptophyta</taxon>
        <taxon>Embryophyta</taxon>
        <taxon>Tracheophyta</taxon>
        <taxon>Spermatophyta</taxon>
        <taxon>Magnoliopsida</taxon>
        <taxon>Liliopsida</taxon>
        <taxon>Zingiberales</taxon>
        <taxon>Musaceae</taxon>
        <taxon>Ensete</taxon>
    </lineage>
</organism>
<sequence>MGNNTCYSYYERDRVVEEEDGSRGSIACGRGATTCMLSSCSGGRPRPGPSRRGDQVVAGAGNHPRPGRRVSCLRERVVAAYAGVASTALQEQGQ</sequence>
<evidence type="ECO:0000256" key="1">
    <source>
        <dbReference type="SAM" id="MobiDB-lite"/>
    </source>
</evidence>
<evidence type="ECO:0000313" key="2">
    <source>
        <dbReference type="EMBL" id="RRT38621.1"/>
    </source>
</evidence>
<dbReference type="Proteomes" id="UP000287651">
    <property type="component" value="Unassembled WGS sequence"/>
</dbReference>
<reference evidence="2 3" key="1">
    <citation type="journal article" date="2014" name="Agronomy (Basel)">
        <title>A Draft Genome Sequence for Ensete ventricosum, the Drought-Tolerant Tree Against Hunger.</title>
        <authorList>
            <person name="Harrison J."/>
            <person name="Moore K.A."/>
            <person name="Paszkiewicz K."/>
            <person name="Jones T."/>
            <person name="Grant M."/>
            <person name="Ambacheew D."/>
            <person name="Muzemil S."/>
            <person name="Studholme D.J."/>
        </authorList>
    </citation>
    <scope>NUCLEOTIDE SEQUENCE [LARGE SCALE GENOMIC DNA]</scope>
</reference>
<evidence type="ECO:0000313" key="3">
    <source>
        <dbReference type="Proteomes" id="UP000287651"/>
    </source>
</evidence>
<comment type="caution">
    <text evidence="2">The sequence shown here is derived from an EMBL/GenBank/DDBJ whole genome shotgun (WGS) entry which is preliminary data.</text>
</comment>
<feature type="region of interest" description="Disordered" evidence="1">
    <location>
        <begin position="39"/>
        <end position="68"/>
    </location>
</feature>